<keyword evidence="3" id="KW-1185">Reference proteome</keyword>
<dbReference type="InterPro" id="IPR029052">
    <property type="entry name" value="Metallo-depent_PP-like"/>
</dbReference>
<dbReference type="RefSeq" id="WP_202102047.1">
    <property type="nucleotide sequence ID" value="NZ_JAERTY010000003.1"/>
</dbReference>
<dbReference type="PANTHER" id="PTHR43143">
    <property type="entry name" value="METALLOPHOSPHOESTERASE, CALCINEURIN SUPERFAMILY"/>
    <property type="match status" value="1"/>
</dbReference>
<dbReference type="EMBL" id="JAERTY010000003">
    <property type="protein sequence ID" value="MBL1408267.1"/>
    <property type="molecule type" value="Genomic_DNA"/>
</dbReference>
<organism evidence="2 3">
    <name type="scientific">Sphingobacterium faecale</name>
    <dbReference type="NCBI Taxonomy" id="2803775"/>
    <lineage>
        <taxon>Bacteria</taxon>
        <taxon>Pseudomonadati</taxon>
        <taxon>Bacteroidota</taxon>
        <taxon>Sphingobacteriia</taxon>
        <taxon>Sphingobacteriales</taxon>
        <taxon>Sphingobacteriaceae</taxon>
        <taxon>Sphingobacterium</taxon>
    </lineage>
</organism>
<accession>A0ABS1R0P7</accession>
<evidence type="ECO:0000313" key="3">
    <source>
        <dbReference type="Proteomes" id="UP000625283"/>
    </source>
</evidence>
<dbReference type="Pfam" id="PF00149">
    <property type="entry name" value="Metallophos"/>
    <property type="match status" value="1"/>
</dbReference>
<proteinExistence type="predicted"/>
<dbReference type="SUPFAM" id="SSF56300">
    <property type="entry name" value="Metallo-dependent phosphatases"/>
    <property type="match status" value="1"/>
</dbReference>
<protein>
    <submittedName>
        <fullName evidence="2">Metallophosphoesterase</fullName>
    </submittedName>
</protein>
<dbReference type="InterPro" id="IPR004843">
    <property type="entry name" value="Calcineurin-like_PHP"/>
</dbReference>
<comment type="caution">
    <text evidence="2">The sequence shown here is derived from an EMBL/GenBank/DDBJ whole genome shotgun (WGS) entry which is preliminary data.</text>
</comment>
<dbReference type="InterPro" id="IPR051918">
    <property type="entry name" value="STPP_CPPED1"/>
</dbReference>
<reference evidence="2 3" key="1">
    <citation type="submission" date="2021-01" db="EMBL/GenBank/DDBJ databases">
        <title>C459-1 draft genome sequence.</title>
        <authorList>
            <person name="Zhang X.-F."/>
        </authorList>
    </citation>
    <scope>NUCLEOTIDE SEQUENCE [LARGE SCALE GENOMIC DNA]</scope>
    <source>
        <strain evidence="3">C459-1</strain>
    </source>
</reference>
<dbReference type="Gene3D" id="3.60.21.10">
    <property type="match status" value="1"/>
</dbReference>
<evidence type="ECO:0000313" key="2">
    <source>
        <dbReference type="EMBL" id="MBL1408267.1"/>
    </source>
</evidence>
<sequence>MFYLKILSLQLLWGICGFTFVVAQNSTSNTYTIVHMTDPQLGFHNNDNLEAEILNFERAIRATNRLKPSAVFISGDLVNRIHDSVQIAAYKDVVRMLNVDIPLYVMPGNHDLPDGLTLDDLKKYQNNFGRDYYDVKLKSTYVLVLNSQMIASSKNVTEAYLAQFNWMQRKLKQAKRKGYKHILVFQHHPYFVDSLEEKDEYFNIPIQVRKKYLDLFQQKGVGYIFTGHLHYNLINQYNTMELVTTGPISRAFKQQESGVRLIRIDDKKLTHHYYSLDEYENLF</sequence>
<name>A0ABS1R0P7_9SPHI</name>
<evidence type="ECO:0000259" key="1">
    <source>
        <dbReference type="Pfam" id="PF00149"/>
    </source>
</evidence>
<feature type="domain" description="Calcineurin-like phosphoesterase" evidence="1">
    <location>
        <begin position="32"/>
        <end position="231"/>
    </location>
</feature>
<dbReference type="PANTHER" id="PTHR43143:SF1">
    <property type="entry name" value="SERINE_THREONINE-PROTEIN PHOSPHATASE CPPED1"/>
    <property type="match status" value="1"/>
</dbReference>
<gene>
    <name evidence="2" type="ORF">JKG61_05835</name>
</gene>
<dbReference type="Proteomes" id="UP000625283">
    <property type="component" value="Unassembled WGS sequence"/>
</dbReference>